<gene>
    <name evidence="4" type="ORF">ISP18_12340</name>
</gene>
<keyword evidence="5" id="KW-1185">Reference proteome</keyword>
<dbReference type="NCBIfam" id="NF041492">
    <property type="entry name" value="MobF"/>
    <property type="match status" value="1"/>
</dbReference>
<dbReference type="SUPFAM" id="SSF55464">
    <property type="entry name" value="Origin of replication-binding domain, RBD-like"/>
    <property type="match status" value="1"/>
</dbReference>
<dbReference type="Gene3D" id="2.30.30.940">
    <property type="match status" value="1"/>
</dbReference>
<dbReference type="Pfam" id="PF08751">
    <property type="entry name" value="TrwC"/>
    <property type="match status" value="1"/>
</dbReference>
<dbReference type="InterPro" id="IPR014862">
    <property type="entry name" value="TrwC"/>
</dbReference>
<protein>
    <submittedName>
        <fullName evidence="4">Relaxase domain-containing protein</fullName>
    </submittedName>
</protein>
<dbReference type="Proteomes" id="UP001620409">
    <property type="component" value="Unassembled WGS sequence"/>
</dbReference>
<comment type="caution">
    <text evidence="4">The sequence shown here is derived from an EMBL/GenBank/DDBJ whole genome shotgun (WGS) entry which is preliminary data.</text>
</comment>
<accession>A0ABW8IJJ1</accession>
<feature type="domain" description="AAA+ ATPase" evidence="3">
    <location>
        <begin position="504"/>
        <end position="742"/>
    </location>
</feature>
<proteinExistence type="predicted"/>
<keyword evidence="2" id="KW-0067">ATP-binding</keyword>
<name>A0ABW8IJJ1_9GAMM</name>
<evidence type="ECO:0000259" key="3">
    <source>
        <dbReference type="SMART" id="SM00382"/>
    </source>
</evidence>
<dbReference type="InterPro" id="IPR027417">
    <property type="entry name" value="P-loop_NTPase"/>
</dbReference>
<evidence type="ECO:0000313" key="4">
    <source>
        <dbReference type="EMBL" id="MFK2855382.1"/>
    </source>
</evidence>
<evidence type="ECO:0000313" key="5">
    <source>
        <dbReference type="Proteomes" id="UP001620409"/>
    </source>
</evidence>
<dbReference type="Gene3D" id="3.40.50.300">
    <property type="entry name" value="P-loop containing nucleotide triphosphate hydrolases"/>
    <property type="match status" value="2"/>
</dbReference>
<organism evidence="4 5">
    <name type="scientific">Dyella humi</name>
    <dbReference type="NCBI Taxonomy" id="1770547"/>
    <lineage>
        <taxon>Bacteria</taxon>
        <taxon>Pseudomonadati</taxon>
        <taxon>Pseudomonadota</taxon>
        <taxon>Gammaproteobacteria</taxon>
        <taxon>Lysobacterales</taxon>
        <taxon>Rhodanobacteraceae</taxon>
        <taxon>Dyella</taxon>
    </lineage>
</organism>
<evidence type="ECO:0000256" key="2">
    <source>
        <dbReference type="ARBA" id="ARBA00022840"/>
    </source>
</evidence>
<dbReference type="RefSeq" id="WP_380012131.1">
    <property type="nucleotide sequence ID" value="NZ_JADIKI010000023.1"/>
</dbReference>
<reference evidence="4 5" key="1">
    <citation type="submission" date="2020-10" db="EMBL/GenBank/DDBJ databases">
        <title>Phylogeny of dyella-like bacteria.</title>
        <authorList>
            <person name="Fu J."/>
        </authorList>
    </citation>
    <scope>NUCLEOTIDE SEQUENCE [LARGE SCALE GENOMIC DNA]</scope>
    <source>
        <strain evidence="4 5">DHG40</strain>
    </source>
</reference>
<evidence type="ECO:0000256" key="1">
    <source>
        <dbReference type="ARBA" id="ARBA00022741"/>
    </source>
</evidence>
<dbReference type="EMBL" id="JADIKI010000023">
    <property type="protein sequence ID" value="MFK2855382.1"/>
    <property type="molecule type" value="Genomic_DNA"/>
</dbReference>
<sequence length="907" mass="100500">MMRPTRIDARGQSRDGTAVLAYLKETEFQLTAAPAVDYYATDPKAATVIRQTSRWLGKGAAILDLKGAVDTESMDRLAHGFDPNTFDPLSQTAGRAAQWVPKLDASGQPMLTKQGLPKGTWRGGHRVGFDCTFSIAPKSVSLAFAAATPEERVAILDAMRDAITQTFAIMEGEVETGRDHGGVRKIGVRGLVASGFTHFSSRELEPQLHEHILVYAVGQGEDGQWGGYEALSFFEHQAMYGALARAAFAKNLEALGYGIVKKTELDLFGRPTGETSFELAGVSESTCERFSTRRRQILEHVEKHGTTKQQAALATRKQKEEPSFEEVDQLWQQTLNRARADDPTMFKLAADLKGLDSQLAPVSDHEVLDRLQAKDTVWTKQQLIAQLAREQVGLMDVSEIVKEADAFLDRMEAHLVRINPERPPETLHSGRRTVRKFEAPRYCSRAWFVDVETKMVARAQQRAYEPHQAVSKTALAHAIEQFQTERGFTLSAEQRQAVEHVTSGAGVVVMTGRAGTGKTTVADVYTRAFRAEGREVIGVSLSWNAALKLGEETGLDRVYSAAKLLSELDHGKLVLSERHVVILDEAAMADTLTVSRILTHADKGAKVVLQGDAQQLSPVTAGQAFRLLRDALGDVELTEIRRQKHTQDVETSEAFYTHAGKERGTVSPEAQQILGADILMRLISQDQLELFDTKAEAINQLVEDYFDCPLHAEKKLIMASTNRDVSALNLAVRDRIIFPRGPDQEEHWVRLKQGKKRVDRQLSRCERIRFGRFDEEMGVTNGTIGTIIKIRKTVKGSCVLTVDLGDGSFITFDTATYGDLDYAYACTVDKAQGATVTASFFLASAQRMDVHLGLVAATRHRENFKLYATEGDLEMIEERLGMERLRVNAMEEGRYVEPPAPQITLTP</sequence>
<dbReference type="InterPro" id="IPR050534">
    <property type="entry name" value="Coronavir_polyprotein_1ab"/>
</dbReference>
<keyword evidence="1" id="KW-0547">Nucleotide-binding</keyword>
<dbReference type="InterPro" id="IPR003593">
    <property type="entry name" value="AAA+_ATPase"/>
</dbReference>
<dbReference type="PANTHER" id="PTHR43788">
    <property type="entry name" value="DNA2/NAM7 HELICASE FAMILY MEMBER"/>
    <property type="match status" value="1"/>
</dbReference>
<dbReference type="PANTHER" id="PTHR43788:SF6">
    <property type="entry name" value="DNA HELICASE B"/>
    <property type="match status" value="1"/>
</dbReference>
<dbReference type="SUPFAM" id="SSF52540">
    <property type="entry name" value="P-loop containing nucleoside triphosphate hydrolases"/>
    <property type="match status" value="2"/>
</dbReference>
<dbReference type="Pfam" id="PF13604">
    <property type="entry name" value="AAA_30"/>
    <property type="match status" value="1"/>
</dbReference>
<dbReference type="SMART" id="SM00382">
    <property type="entry name" value="AAA"/>
    <property type="match status" value="1"/>
</dbReference>
<dbReference type="CDD" id="cd17933">
    <property type="entry name" value="DEXSc_RecD-like"/>
    <property type="match status" value="1"/>
</dbReference>